<reference evidence="2" key="1">
    <citation type="submission" date="2016-04" db="EMBL/GenBank/DDBJ databases">
        <title>Complete Genome Sequences of Twelve Strains of a Stable Defined Moderately Diverse Mouse Microbiota 2 (sDMDMm2).</title>
        <authorList>
            <person name="Uchimura Y."/>
            <person name="Wyss M."/>
            <person name="Brugiroux S."/>
            <person name="Limenitakis J.P."/>
            <person name="Stecher B."/>
            <person name="McCoy K.D."/>
            <person name="Macpherson A.J."/>
        </authorList>
    </citation>
    <scope>NUCLEOTIDE SEQUENCE [LARGE SCALE GENOMIC DNA]</scope>
    <source>
        <strain evidence="2">I48</strain>
    </source>
</reference>
<dbReference type="KEGG" id="bcae:A4V03_00440"/>
<proteinExistence type="predicted"/>
<gene>
    <name evidence="1" type="ORF">A4V03_00440</name>
</gene>
<dbReference type="EMBL" id="CP015401">
    <property type="protein sequence ID" value="ANU56226.1"/>
    <property type="molecule type" value="Genomic_DNA"/>
</dbReference>
<protein>
    <submittedName>
        <fullName evidence="1">Uncharacterized protein</fullName>
    </submittedName>
</protein>
<dbReference type="AlphaFoldDB" id="A0A1C7GWS3"/>
<sequence>MNNCLNINNIDCSLYSLNEIIFEKCFVDIIHSVVVADIALRWYTKIIIFKKRPFTFHNALFIGIGG</sequence>
<evidence type="ECO:0000313" key="2">
    <source>
        <dbReference type="Proteomes" id="UP000092631"/>
    </source>
</evidence>
<dbReference type="Proteomes" id="UP000092631">
    <property type="component" value="Chromosome"/>
</dbReference>
<keyword evidence="2" id="KW-1185">Reference proteome</keyword>
<organism evidence="1 2">
    <name type="scientific">Bacteroides caecimuris</name>
    <dbReference type="NCBI Taxonomy" id="1796613"/>
    <lineage>
        <taxon>Bacteria</taxon>
        <taxon>Pseudomonadati</taxon>
        <taxon>Bacteroidota</taxon>
        <taxon>Bacteroidia</taxon>
        <taxon>Bacteroidales</taxon>
        <taxon>Bacteroidaceae</taxon>
        <taxon>Bacteroides</taxon>
    </lineage>
</organism>
<evidence type="ECO:0000313" key="1">
    <source>
        <dbReference type="EMBL" id="ANU56226.1"/>
    </source>
</evidence>
<name>A0A1C7GWS3_9BACE</name>
<accession>A0A1C7GWS3</accession>